<keyword evidence="1" id="KW-0805">Transcription regulation</keyword>
<sequence>MDPENRRAMIVRAVLPLVAEHGATITTSQIARAAGIGEGTIFRAFTDKDELLDACLDEAFRPDQVVEALARIPLDQPLADRLAAAADALSAHLERMGALLAATHAAGRHRRNPPDAARSEDARSEDDAREARRVAKRARRERRTESFTTMRTAVAELIVPEGDGLRLPPTQLASLLLTLLMSRSRQPAEEEPLSGKEIVDVLLYGALHGETTAPGAAG</sequence>
<dbReference type="InParanoid" id="A0A263D2V5"/>
<feature type="DNA-binding region" description="H-T-H motif" evidence="4">
    <location>
        <begin position="26"/>
        <end position="45"/>
    </location>
</feature>
<feature type="domain" description="HTH tetR-type" evidence="6">
    <location>
        <begin position="4"/>
        <end position="63"/>
    </location>
</feature>
<name>A0A263D2V5_9PSEU</name>
<dbReference type="InterPro" id="IPR050109">
    <property type="entry name" value="HTH-type_TetR-like_transc_reg"/>
</dbReference>
<dbReference type="PANTHER" id="PTHR30055:SF234">
    <property type="entry name" value="HTH-TYPE TRANSCRIPTIONAL REGULATOR BETI"/>
    <property type="match status" value="1"/>
</dbReference>
<evidence type="ECO:0000256" key="3">
    <source>
        <dbReference type="ARBA" id="ARBA00023163"/>
    </source>
</evidence>
<accession>A0A263D2V5</accession>
<dbReference type="GO" id="GO:0003700">
    <property type="term" value="F:DNA-binding transcription factor activity"/>
    <property type="evidence" value="ECO:0007669"/>
    <property type="project" value="TreeGrafter"/>
</dbReference>
<organism evidence="7 8">
    <name type="scientific">Amycolatopsis antarctica</name>
    <dbReference type="NCBI Taxonomy" id="1854586"/>
    <lineage>
        <taxon>Bacteria</taxon>
        <taxon>Bacillati</taxon>
        <taxon>Actinomycetota</taxon>
        <taxon>Actinomycetes</taxon>
        <taxon>Pseudonocardiales</taxon>
        <taxon>Pseudonocardiaceae</taxon>
        <taxon>Amycolatopsis</taxon>
    </lineage>
</organism>
<keyword evidence="3" id="KW-0804">Transcription</keyword>
<dbReference type="Proteomes" id="UP000242444">
    <property type="component" value="Unassembled WGS sequence"/>
</dbReference>
<comment type="caution">
    <text evidence="7">The sequence shown here is derived from an EMBL/GenBank/DDBJ whole genome shotgun (WGS) entry which is preliminary data.</text>
</comment>
<dbReference type="RefSeq" id="WP_094863279.1">
    <property type="nucleotide sequence ID" value="NZ_NKYE01000007.1"/>
</dbReference>
<keyword evidence="8" id="KW-1185">Reference proteome</keyword>
<feature type="compositionally biased region" description="Basic and acidic residues" evidence="5">
    <location>
        <begin position="117"/>
        <end position="133"/>
    </location>
</feature>
<dbReference type="InterPro" id="IPR009057">
    <property type="entry name" value="Homeodomain-like_sf"/>
</dbReference>
<dbReference type="AlphaFoldDB" id="A0A263D2V5"/>
<dbReference type="Pfam" id="PF00440">
    <property type="entry name" value="TetR_N"/>
    <property type="match status" value="1"/>
</dbReference>
<dbReference type="InterPro" id="IPR001647">
    <property type="entry name" value="HTH_TetR"/>
</dbReference>
<evidence type="ECO:0000256" key="2">
    <source>
        <dbReference type="ARBA" id="ARBA00023125"/>
    </source>
</evidence>
<dbReference type="PROSITE" id="PS50977">
    <property type="entry name" value="HTH_TETR_2"/>
    <property type="match status" value="1"/>
</dbReference>
<dbReference type="EMBL" id="NKYE01000007">
    <property type="protein sequence ID" value="OZM72802.1"/>
    <property type="molecule type" value="Genomic_DNA"/>
</dbReference>
<evidence type="ECO:0000313" key="8">
    <source>
        <dbReference type="Proteomes" id="UP000242444"/>
    </source>
</evidence>
<evidence type="ECO:0000313" key="7">
    <source>
        <dbReference type="EMBL" id="OZM72802.1"/>
    </source>
</evidence>
<dbReference type="PANTHER" id="PTHR30055">
    <property type="entry name" value="HTH-TYPE TRANSCRIPTIONAL REGULATOR RUTR"/>
    <property type="match status" value="1"/>
</dbReference>
<dbReference type="Gene3D" id="1.10.357.10">
    <property type="entry name" value="Tetracycline Repressor, domain 2"/>
    <property type="match status" value="1"/>
</dbReference>
<evidence type="ECO:0000256" key="5">
    <source>
        <dbReference type="SAM" id="MobiDB-lite"/>
    </source>
</evidence>
<keyword evidence="2 4" id="KW-0238">DNA-binding</keyword>
<protein>
    <submittedName>
        <fullName evidence="7">TetR family transcriptional regulator</fullName>
    </submittedName>
</protein>
<dbReference type="OrthoDB" id="3539650at2"/>
<evidence type="ECO:0000259" key="6">
    <source>
        <dbReference type="PROSITE" id="PS50977"/>
    </source>
</evidence>
<dbReference type="PRINTS" id="PR00455">
    <property type="entry name" value="HTHTETR"/>
</dbReference>
<evidence type="ECO:0000256" key="1">
    <source>
        <dbReference type="ARBA" id="ARBA00023015"/>
    </source>
</evidence>
<dbReference type="SUPFAM" id="SSF46689">
    <property type="entry name" value="Homeodomain-like"/>
    <property type="match status" value="1"/>
</dbReference>
<reference evidence="7 8" key="1">
    <citation type="submission" date="2017-07" db="EMBL/GenBank/DDBJ databases">
        <title>Amycolatopsis antarcticus sp. nov., isolated from the surface of an Antarcticus brown macroalga.</title>
        <authorList>
            <person name="Wang J."/>
            <person name="Leiva S."/>
            <person name="Huang J."/>
            <person name="Huang Y."/>
        </authorList>
    </citation>
    <scope>NUCLEOTIDE SEQUENCE [LARGE SCALE GENOMIC DNA]</scope>
    <source>
        <strain evidence="7 8">AU-G6</strain>
    </source>
</reference>
<proteinExistence type="predicted"/>
<feature type="region of interest" description="Disordered" evidence="5">
    <location>
        <begin position="104"/>
        <end position="145"/>
    </location>
</feature>
<dbReference type="GO" id="GO:0000976">
    <property type="term" value="F:transcription cis-regulatory region binding"/>
    <property type="evidence" value="ECO:0007669"/>
    <property type="project" value="TreeGrafter"/>
</dbReference>
<evidence type="ECO:0000256" key="4">
    <source>
        <dbReference type="PROSITE-ProRule" id="PRU00335"/>
    </source>
</evidence>
<gene>
    <name evidence="7" type="ORF">CFN78_14415</name>
</gene>